<evidence type="ECO:0000256" key="1">
    <source>
        <dbReference type="SAM" id="MobiDB-lite"/>
    </source>
</evidence>
<organism evidence="2 3">
    <name type="scientific">Actinacidiphila cocklensis</name>
    <dbReference type="NCBI Taxonomy" id="887465"/>
    <lineage>
        <taxon>Bacteria</taxon>
        <taxon>Bacillati</taxon>
        <taxon>Actinomycetota</taxon>
        <taxon>Actinomycetes</taxon>
        <taxon>Kitasatosporales</taxon>
        <taxon>Streptomycetaceae</taxon>
        <taxon>Actinacidiphila</taxon>
    </lineage>
</organism>
<dbReference type="Proteomes" id="UP001152519">
    <property type="component" value="Unassembled WGS sequence"/>
</dbReference>
<comment type="caution">
    <text evidence="2">The sequence shown here is derived from an EMBL/GenBank/DDBJ whole genome shotgun (WGS) entry which is preliminary data.</text>
</comment>
<dbReference type="AlphaFoldDB" id="A0A9W4GUN3"/>
<protein>
    <submittedName>
        <fullName evidence="2">Uncharacterized protein</fullName>
    </submittedName>
</protein>
<proteinExistence type="predicted"/>
<name>A0A9W4GUN3_9ACTN</name>
<feature type="compositionally biased region" description="Polar residues" evidence="1">
    <location>
        <begin position="1"/>
        <end position="10"/>
    </location>
</feature>
<sequence>MDAAPQQLTARSGRPEGRRPAGMLCPAGRLGFLRVRPVRTRPTVVVGRDRLCTSRNGSTTSHRSPST</sequence>
<evidence type="ECO:0000313" key="2">
    <source>
        <dbReference type="EMBL" id="CAG6397060.1"/>
    </source>
</evidence>
<feature type="region of interest" description="Disordered" evidence="1">
    <location>
        <begin position="1"/>
        <end position="23"/>
    </location>
</feature>
<evidence type="ECO:0000313" key="3">
    <source>
        <dbReference type="Proteomes" id="UP001152519"/>
    </source>
</evidence>
<reference evidence="2" key="1">
    <citation type="submission" date="2021-05" db="EMBL/GenBank/DDBJ databases">
        <authorList>
            <person name="Arsene-Ploetze F."/>
        </authorList>
    </citation>
    <scope>NUCLEOTIDE SEQUENCE</scope>
    <source>
        <strain evidence="2">DSM 42138</strain>
    </source>
</reference>
<dbReference type="EMBL" id="CAJSLV010000081">
    <property type="protein sequence ID" value="CAG6397060.1"/>
    <property type="molecule type" value="Genomic_DNA"/>
</dbReference>
<accession>A0A9W4GUN3</accession>
<gene>
    <name evidence="2" type="ORF">SCOCK_50109</name>
</gene>
<keyword evidence="3" id="KW-1185">Reference proteome</keyword>